<dbReference type="GO" id="GO:0016020">
    <property type="term" value="C:membrane"/>
    <property type="evidence" value="ECO:0007669"/>
    <property type="project" value="InterPro"/>
</dbReference>
<dbReference type="InterPro" id="IPR021647">
    <property type="entry name" value="CusF_Ec"/>
</dbReference>
<feature type="domain" description="CusB-like three alpha-helical bundle" evidence="4">
    <location>
        <begin position="169"/>
        <end position="217"/>
    </location>
</feature>
<feature type="domain" description="CusB-like barrel-sandwich hybrid" evidence="5">
    <location>
        <begin position="133"/>
        <end position="250"/>
    </location>
</feature>
<dbReference type="GO" id="GO:0060003">
    <property type="term" value="P:copper ion export"/>
    <property type="evidence" value="ECO:0007669"/>
    <property type="project" value="TreeGrafter"/>
</dbReference>
<dbReference type="Gene3D" id="2.40.420.20">
    <property type="match status" value="1"/>
</dbReference>
<dbReference type="InterPro" id="IPR058792">
    <property type="entry name" value="Beta-barrel_RND_2"/>
</dbReference>
<keyword evidence="2" id="KW-0813">Transport</keyword>
<dbReference type="Pfam" id="PF25869">
    <property type="entry name" value="3HB_CusB"/>
    <property type="match status" value="1"/>
</dbReference>
<organism evidence="8 9">
    <name type="scientific">Azomonas agilis</name>
    <dbReference type="NCBI Taxonomy" id="116849"/>
    <lineage>
        <taxon>Bacteria</taxon>
        <taxon>Pseudomonadati</taxon>
        <taxon>Pseudomonadota</taxon>
        <taxon>Gammaproteobacteria</taxon>
        <taxon>Pseudomonadales</taxon>
        <taxon>Pseudomonadaceae</taxon>
        <taxon>Azomonas</taxon>
    </lineage>
</organism>
<dbReference type="InterPro" id="IPR058649">
    <property type="entry name" value="CzcB_C"/>
</dbReference>
<evidence type="ECO:0000313" key="8">
    <source>
        <dbReference type="EMBL" id="TWH71356.1"/>
    </source>
</evidence>
<proteinExistence type="inferred from homology"/>
<comment type="caution">
    <text evidence="8">The sequence shown here is derived from an EMBL/GenBank/DDBJ whole genome shotgun (WGS) entry which is preliminary data.</text>
</comment>
<dbReference type="Pfam" id="PF19335">
    <property type="entry name" value="HMBD"/>
    <property type="match status" value="1"/>
</dbReference>
<dbReference type="FunFam" id="2.40.30.170:FF:000010">
    <property type="entry name" value="Efflux RND transporter periplasmic adaptor subunit"/>
    <property type="match status" value="1"/>
</dbReference>
<dbReference type="RefSeq" id="WP_144571353.1">
    <property type="nucleotide sequence ID" value="NZ_VLKG01000005.1"/>
</dbReference>
<dbReference type="PANTHER" id="PTHR30097:SF15">
    <property type="entry name" value="CATION EFFLUX SYSTEM PROTEIN CUSB"/>
    <property type="match status" value="1"/>
</dbReference>
<dbReference type="Proteomes" id="UP000319627">
    <property type="component" value="Unassembled WGS sequence"/>
</dbReference>
<evidence type="ECO:0000259" key="4">
    <source>
        <dbReference type="Pfam" id="PF25869"/>
    </source>
</evidence>
<sequence length="496" mass="54096">MNSRLTWTLIACGPLLGAAVTLAVLKPELLGLHPAMSPSLEHSSHAAERKVLYWYDPMYPQQRFNQPGPSPFMDMELVPRYADEGESAGQSSGLKIDPQISQNLGMRLASVQRASLNRVLDVSGVLTFDERAVTIVQSRSNGFVERVTPRAPQDLVRQGDSLAEVLVPDWAAAQEEFLALRNTGNRELLSAARQRMRLTGMPEALIRSVEKTGRVQAVWSIPSPSSGVLQSLEVRQGMTLSMGAPLARINGLDNVWLEAAVPEAESAGWQPGQAVEIRLPALPGEVLNARVSALLPEARLDSRSVRVRIILPNPQLRLRPGMTAQVRLHQAPATPSLVVPSEALIRTGQRTLVMRAESEGRYQPVEVRIGQDNGETAEVLQGLEEGQQVVVSGQFLLDSEASLRGVAIQPLAEPKAQSGPVLHESEGTVVEIDDQRVKLSHGPFKTLGMPGMTMRFPLAKPEVGQGLKAGDRVHIWVRETEDAYVIERLHKLGGQP</sequence>
<keyword evidence="9" id="KW-1185">Reference proteome</keyword>
<dbReference type="Gene3D" id="2.40.50.320">
    <property type="entry name" value="Copper binding periplasmic protein CusF"/>
    <property type="match status" value="1"/>
</dbReference>
<reference evidence="8 9" key="1">
    <citation type="submission" date="2019-07" db="EMBL/GenBank/DDBJ databases">
        <title>Genomic Encyclopedia of Type Strains, Phase I: the one thousand microbial genomes (KMG-I) project.</title>
        <authorList>
            <person name="Kyrpides N."/>
        </authorList>
    </citation>
    <scope>NUCLEOTIDE SEQUENCE [LARGE SCALE GENOMIC DNA]</scope>
    <source>
        <strain evidence="8 9">DSM 375</strain>
    </source>
</reference>
<dbReference type="Pfam" id="PF25954">
    <property type="entry name" value="Beta-barrel_RND_2"/>
    <property type="match status" value="1"/>
</dbReference>
<evidence type="ECO:0000259" key="6">
    <source>
        <dbReference type="Pfam" id="PF25954"/>
    </source>
</evidence>
<dbReference type="InterPro" id="IPR045800">
    <property type="entry name" value="HMBD"/>
</dbReference>
<feature type="domain" description="CzcB-like C-terminal circularly permuted SH3-like" evidence="7">
    <location>
        <begin position="338"/>
        <end position="397"/>
    </location>
</feature>
<dbReference type="InterPro" id="IPR051909">
    <property type="entry name" value="MFP_Cation_Efflux"/>
</dbReference>
<dbReference type="Pfam" id="PF25975">
    <property type="entry name" value="CzcB_C"/>
    <property type="match status" value="1"/>
</dbReference>
<name>A0A562IKK7_9GAMM</name>
<dbReference type="Gene3D" id="6.10.140.730">
    <property type="match status" value="1"/>
</dbReference>
<accession>A0A562IKK7</accession>
<evidence type="ECO:0000313" key="9">
    <source>
        <dbReference type="Proteomes" id="UP000319627"/>
    </source>
</evidence>
<dbReference type="GO" id="GO:0046914">
    <property type="term" value="F:transition metal ion binding"/>
    <property type="evidence" value="ECO:0007669"/>
    <property type="project" value="TreeGrafter"/>
</dbReference>
<gene>
    <name evidence="8" type="ORF">LX59_01639</name>
</gene>
<evidence type="ECO:0000256" key="1">
    <source>
        <dbReference type="ARBA" id="ARBA00009477"/>
    </source>
</evidence>
<dbReference type="GO" id="GO:0022857">
    <property type="term" value="F:transmembrane transporter activity"/>
    <property type="evidence" value="ECO:0007669"/>
    <property type="project" value="InterPro"/>
</dbReference>
<dbReference type="Gene3D" id="2.40.30.170">
    <property type="match status" value="1"/>
</dbReference>
<dbReference type="InterPro" id="IPR006143">
    <property type="entry name" value="RND_pump_MFP"/>
</dbReference>
<dbReference type="Pfam" id="PF11604">
    <property type="entry name" value="CusF_Ec"/>
    <property type="match status" value="1"/>
</dbReference>
<dbReference type="AlphaFoldDB" id="A0A562IKK7"/>
<protein>
    <submittedName>
        <fullName evidence="8">Cu(I)/Ag(I) efflux system membrane fusion protein</fullName>
    </submittedName>
</protein>
<evidence type="ECO:0000259" key="7">
    <source>
        <dbReference type="Pfam" id="PF25975"/>
    </source>
</evidence>
<feature type="domain" description="CusB-like beta-barrel" evidence="6">
    <location>
        <begin position="254"/>
        <end position="331"/>
    </location>
</feature>
<comment type="similarity">
    <text evidence="1">Belongs to the membrane fusion protein (MFP) (TC 8.A.1) family.</text>
</comment>
<dbReference type="GO" id="GO:0015679">
    <property type="term" value="P:plasma membrane copper ion transport"/>
    <property type="evidence" value="ECO:0007669"/>
    <property type="project" value="TreeGrafter"/>
</dbReference>
<dbReference type="InterPro" id="IPR058790">
    <property type="entry name" value="BSH_CusB"/>
</dbReference>
<dbReference type="SUPFAM" id="SSF111369">
    <property type="entry name" value="HlyD-like secretion proteins"/>
    <property type="match status" value="1"/>
</dbReference>
<dbReference type="EMBL" id="VLKG01000005">
    <property type="protein sequence ID" value="TWH71356.1"/>
    <property type="molecule type" value="Genomic_DNA"/>
</dbReference>
<dbReference type="InterPro" id="IPR042230">
    <property type="entry name" value="CusF_sf"/>
</dbReference>
<evidence type="ECO:0000259" key="5">
    <source>
        <dbReference type="Pfam" id="PF25919"/>
    </source>
</evidence>
<dbReference type="GO" id="GO:0030288">
    <property type="term" value="C:outer membrane-bounded periplasmic space"/>
    <property type="evidence" value="ECO:0007669"/>
    <property type="project" value="TreeGrafter"/>
</dbReference>
<evidence type="ECO:0000256" key="2">
    <source>
        <dbReference type="ARBA" id="ARBA00022448"/>
    </source>
</evidence>
<dbReference type="OrthoDB" id="9806939at2"/>
<evidence type="ECO:0000259" key="3">
    <source>
        <dbReference type="Pfam" id="PF19335"/>
    </source>
</evidence>
<feature type="domain" description="Heavy metal binding" evidence="3">
    <location>
        <begin position="53"/>
        <end position="79"/>
    </location>
</feature>
<dbReference type="Pfam" id="PF25919">
    <property type="entry name" value="BSH_CusB"/>
    <property type="match status" value="1"/>
</dbReference>
<dbReference type="PANTHER" id="PTHR30097">
    <property type="entry name" value="CATION EFFLUX SYSTEM PROTEIN CUSB"/>
    <property type="match status" value="1"/>
</dbReference>
<dbReference type="InterPro" id="IPR058791">
    <property type="entry name" value="3HB_CusB"/>
</dbReference>
<dbReference type="NCBIfam" id="TIGR01730">
    <property type="entry name" value="RND_mfp"/>
    <property type="match status" value="1"/>
</dbReference>